<dbReference type="AlphaFoldDB" id="A0AAD6TDV9"/>
<accession>A0AAD6TDV9</accession>
<evidence type="ECO:0000313" key="1">
    <source>
        <dbReference type="EMBL" id="KAJ7044671.1"/>
    </source>
</evidence>
<proteinExistence type="predicted"/>
<sequence length="55" mass="6213">MLKSGCKLREMYISGERCISRDAYSRAFQSVKLSFDEEYVGQEADIANNAESDSL</sequence>
<organism evidence="1 2">
    <name type="scientific">Mycena alexandri</name>
    <dbReference type="NCBI Taxonomy" id="1745969"/>
    <lineage>
        <taxon>Eukaryota</taxon>
        <taxon>Fungi</taxon>
        <taxon>Dikarya</taxon>
        <taxon>Basidiomycota</taxon>
        <taxon>Agaricomycotina</taxon>
        <taxon>Agaricomycetes</taxon>
        <taxon>Agaricomycetidae</taxon>
        <taxon>Agaricales</taxon>
        <taxon>Marasmiineae</taxon>
        <taxon>Mycenaceae</taxon>
        <taxon>Mycena</taxon>
    </lineage>
</organism>
<keyword evidence="2" id="KW-1185">Reference proteome</keyword>
<dbReference type="EMBL" id="JARJCM010000006">
    <property type="protein sequence ID" value="KAJ7044671.1"/>
    <property type="molecule type" value="Genomic_DNA"/>
</dbReference>
<dbReference type="Proteomes" id="UP001218188">
    <property type="component" value="Unassembled WGS sequence"/>
</dbReference>
<comment type="caution">
    <text evidence="1">The sequence shown here is derived from an EMBL/GenBank/DDBJ whole genome shotgun (WGS) entry which is preliminary data.</text>
</comment>
<gene>
    <name evidence="1" type="ORF">C8F04DRAFT_1389002</name>
</gene>
<evidence type="ECO:0000313" key="2">
    <source>
        <dbReference type="Proteomes" id="UP001218188"/>
    </source>
</evidence>
<reference evidence="1" key="1">
    <citation type="submission" date="2023-03" db="EMBL/GenBank/DDBJ databases">
        <title>Massive genome expansion in bonnet fungi (Mycena s.s.) driven by repeated elements and novel gene families across ecological guilds.</title>
        <authorList>
            <consortium name="Lawrence Berkeley National Laboratory"/>
            <person name="Harder C.B."/>
            <person name="Miyauchi S."/>
            <person name="Viragh M."/>
            <person name="Kuo A."/>
            <person name="Thoen E."/>
            <person name="Andreopoulos B."/>
            <person name="Lu D."/>
            <person name="Skrede I."/>
            <person name="Drula E."/>
            <person name="Henrissat B."/>
            <person name="Morin E."/>
            <person name="Kohler A."/>
            <person name="Barry K."/>
            <person name="LaButti K."/>
            <person name="Morin E."/>
            <person name="Salamov A."/>
            <person name="Lipzen A."/>
            <person name="Mereny Z."/>
            <person name="Hegedus B."/>
            <person name="Baldrian P."/>
            <person name="Stursova M."/>
            <person name="Weitz H."/>
            <person name="Taylor A."/>
            <person name="Grigoriev I.V."/>
            <person name="Nagy L.G."/>
            <person name="Martin F."/>
            <person name="Kauserud H."/>
        </authorList>
    </citation>
    <scope>NUCLEOTIDE SEQUENCE</scope>
    <source>
        <strain evidence="1">CBHHK200</strain>
    </source>
</reference>
<protein>
    <submittedName>
        <fullName evidence="1">Uncharacterized protein</fullName>
    </submittedName>
</protein>
<name>A0AAD6TDV9_9AGAR</name>